<sequence length="145" mass="15853">MEYAAEAAQQNYDGGIIFVSYLISVIGAQTTLELLNRRTHITGLYNWFLLAAAAFVMGAVSIWSMHFIGNNSLTLTVHDSTYQLSYSAGYTFASLVVVIACMFLAFIFVGITEDAKITRIAPSGILAGLGVVCMHYMGKLFNDFN</sequence>
<evidence type="ECO:0000313" key="3">
    <source>
        <dbReference type="EMBL" id="GAA5794701.1"/>
    </source>
</evidence>
<evidence type="ECO:0000256" key="1">
    <source>
        <dbReference type="SAM" id="Phobius"/>
    </source>
</evidence>
<reference evidence="3 4" key="1">
    <citation type="submission" date="2024-04" db="EMBL/GenBank/DDBJ databases">
        <title>genome sequences of Mucor flavus KT1a and Helicostylum pulchrum KT1b strains isolation_sourced from the surface of a dry-aged beef.</title>
        <authorList>
            <person name="Toyotome T."/>
            <person name="Hosono M."/>
            <person name="Torimaru M."/>
            <person name="Fukuda K."/>
            <person name="Mikami N."/>
        </authorList>
    </citation>
    <scope>NUCLEOTIDE SEQUENCE [LARGE SCALE GENOMIC DNA]</scope>
    <source>
        <strain evidence="3 4">KT1b</strain>
    </source>
</reference>
<feature type="transmembrane region" description="Helical" evidence="1">
    <location>
        <begin position="15"/>
        <end position="35"/>
    </location>
</feature>
<dbReference type="EMBL" id="BAABUJ010000004">
    <property type="protein sequence ID" value="GAA5794701.1"/>
    <property type="molecule type" value="Genomic_DNA"/>
</dbReference>
<name>A0ABP9XIQ8_9FUNG</name>
<keyword evidence="1" id="KW-0812">Transmembrane</keyword>
<proteinExistence type="predicted"/>
<organism evidence="3 4">
    <name type="scientific">Helicostylum pulchrum</name>
    <dbReference type="NCBI Taxonomy" id="562976"/>
    <lineage>
        <taxon>Eukaryota</taxon>
        <taxon>Fungi</taxon>
        <taxon>Fungi incertae sedis</taxon>
        <taxon>Mucoromycota</taxon>
        <taxon>Mucoromycotina</taxon>
        <taxon>Mucoromycetes</taxon>
        <taxon>Mucorales</taxon>
        <taxon>Mucorineae</taxon>
        <taxon>Mucoraceae</taxon>
        <taxon>Helicostylum</taxon>
    </lineage>
</organism>
<dbReference type="Pfam" id="PF03707">
    <property type="entry name" value="MHYT"/>
    <property type="match status" value="1"/>
</dbReference>
<gene>
    <name evidence="3" type="ORF">HPULCUR_000047</name>
</gene>
<comment type="caution">
    <text evidence="3">The sequence shown here is derived from an EMBL/GenBank/DDBJ whole genome shotgun (WGS) entry which is preliminary data.</text>
</comment>
<feature type="transmembrane region" description="Helical" evidence="1">
    <location>
        <begin position="120"/>
        <end position="138"/>
    </location>
</feature>
<feature type="transmembrane region" description="Helical" evidence="1">
    <location>
        <begin position="47"/>
        <end position="68"/>
    </location>
</feature>
<dbReference type="PANTHER" id="PTHR35152:SF1">
    <property type="entry name" value="DOMAIN SIGNALLING PROTEIN, PUTATIVE (AFU_ORTHOLOGUE AFUA_5G11310)-RELATED"/>
    <property type="match status" value="1"/>
</dbReference>
<dbReference type="InterPro" id="IPR005330">
    <property type="entry name" value="MHYT_dom"/>
</dbReference>
<keyword evidence="1" id="KW-0472">Membrane</keyword>
<feature type="domain" description="MHYT" evidence="2">
    <location>
        <begin position="12"/>
        <end position="145"/>
    </location>
</feature>
<protein>
    <recommendedName>
        <fullName evidence="2">MHYT domain-containing protein</fullName>
    </recommendedName>
</protein>
<evidence type="ECO:0000313" key="4">
    <source>
        <dbReference type="Proteomes" id="UP001476247"/>
    </source>
</evidence>
<dbReference type="PROSITE" id="PS50924">
    <property type="entry name" value="MHYT"/>
    <property type="match status" value="1"/>
</dbReference>
<keyword evidence="4" id="KW-1185">Reference proteome</keyword>
<feature type="transmembrane region" description="Helical" evidence="1">
    <location>
        <begin position="88"/>
        <end position="108"/>
    </location>
</feature>
<evidence type="ECO:0000259" key="2">
    <source>
        <dbReference type="PROSITE" id="PS50924"/>
    </source>
</evidence>
<dbReference type="Proteomes" id="UP001476247">
    <property type="component" value="Unassembled WGS sequence"/>
</dbReference>
<accession>A0ABP9XIQ8</accession>
<dbReference type="PANTHER" id="PTHR35152">
    <property type="entry name" value="DOMAIN SIGNALLING PROTEIN, PUTATIVE (AFU_ORTHOLOGUE AFUA_5G11310)-RELATED"/>
    <property type="match status" value="1"/>
</dbReference>
<keyword evidence="1" id="KW-1133">Transmembrane helix</keyword>